<dbReference type="Proteomes" id="UP001056120">
    <property type="component" value="Linkage Group LG12"/>
</dbReference>
<keyword evidence="2" id="KW-1185">Reference proteome</keyword>
<sequence length="694" mass="78998">MHATYRPRRLCGAFFPSLFLKSILLCWPYNSISQIIRWQYLYKDFPKHFTWNGSQLRWNRRLLKAQRDRIVSANPSEGERYYLRLLLSNVKGPTSFEDLCTVDGVNHTTFRKAALEMGLIENDKSLSQCLAEASLFQFPNALRRLFATIMIFCEPGDVRKLWNDHFDSLSEDHRLHCQSVERVRNMVLTEIRVFLQSMGKNLHDFDLPNITKDVNLRNVGHREVQEEYGIVVEDEHLCAKDSFNSDQKVLFDEIMTHVDNDLPGVFFIIGLGGTGKTFVYKALLAEVRSRGLIALATASSGAAANNMPGGRTAHTRFKIPINLNNNSMCNIKKQSKATEVIRSSKLIIWDEASMAKRQAIEAVDRTLQDIIGVSLPFGEKIMVMGGDFRQVLPVIKRGTRAQIVDSSLRIVGDGTEESIEGNFIRIPDDMTIPCTPRGNSIKELINAIFPSIQNNLYSSDYIISRAILSTRNESVDEINDKMIDIFQGEEKIYYSFDEAEDDHNNFYPIEFLNSLTVSGLPPHKLRLKIGCPIILLRNIDPSHGLCNGTRLICKGFQHNVINPEIVVGQHTGKRVFLLRIPLTLSEDDMFPFKLKRKQFPIRLSFSMTINKAQGQTIPHVRVYLPDSVFSHGQFYVALSRGISRENTKVLVHLVKDFRRDGVYTSNVVYQEKSAMDETKKNSEEISDSLLGFGF</sequence>
<organism evidence="1 2">
    <name type="scientific">Smallanthus sonchifolius</name>
    <dbReference type="NCBI Taxonomy" id="185202"/>
    <lineage>
        <taxon>Eukaryota</taxon>
        <taxon>Viridiplantae</taxon>
        <taxon>Streptophyta</taxon>
        <taxon>Embryophyta</taxon>
        <taxon>Tracheophyta</taxon>
        <taxon>Spermatophyta</taxon>
        <taxon>Magnoliopsida</taxon>
        <taxon>eudicotyledons</taxon>
        <taxon>Gunneridae</taxon>
        <taxon>Pentapetalae</taxon>
        <taxon>asterids</taxon>
        <taxon>campanulids</taxon>
        <taxon>Asterales</taxon>
        <taxon>Asteraceae</taxon>
        <taxon>Asteroideae</taxon>
        <taxon>Heliantheae alliance</taxon>
        <taxon>Millerieae</taxon>
        <taxon>Smallanthus</taxon>
    </lineage>
</organism>
<dbReference type="EMBL" id="CM042029">
    <property type="protein sequence ID" value="KAI3795463.1"/>
    <property type="molecule type" value="Genomic_DNA"/>
</dbReference>
<accession>A0ACB9HJ73</accession>
<proteinExistence type="predicted"/>
<name>A0ACB9HJ73_9ASTR</name>
<protein>
    <submittedName>
        <fullName evidence="1">Uncharacterized protein</fullName>
    </submittedName>
</protein>
<reference evidence="2" key="1">
    <citation type="journal article" date="2022" name="Mol. Ecol. Resour.">
        <title>The genomes of chicory, endive, great burdock and yacon provide insights into Asteraceae palaeo-polyploidization history and plant inulin production.</title>
        <authorList>
            <person name="Fan W."/>
            <person name="Wang S."/>
            <person name="Wang H."/>
            <person name="Wang A."/>
            <person name="Jiang F."/>
            <person name="Liu H."/>
            <person name="Zhao H."/>
            <person name="Xu D."/>
            <person name="Zhang Y."/>
        </authorList>
    </citation>
    <scope>NUCLEOTIDE SEQUENCE [LARGE SCALE GENOMIC DNA]</scope>
    <source>
        <strain evidence="2">cv. Yunnan</strain>
    </source>
</reference>
<reference evidence="1 2" key="2">
    <citation type="journal article" date="2022" name="Mol. Ecol. Resour.">
        <title>The genomes of chicory, endive, great burdock and yacon provide insights into Asteraceae paleo-polyploidization history and plant inulin production.</title>
        <authorList>
            <person name="Fan W."/>
            <person name="Wang S."/>
            <person name="Wang H."/>
            <person name="Wang A."/>
            <person name="Jiang F."/>
            <person name="Liu H."/>
            <person name="Zhao H."/>
            <person name="Xu D."/>
            <person name="Zhang Y."/>
        </authorList>
    </citation>
    <scope>NUCLEOTIDE SEQUENCE [LARGE SCALE GENOMIC DNA]</scope>
    <source>
        <strain evidence="2">cv. Yunnan</strain>
        <tissue evidence="1">Leaves</tissue>
    </source>
</reference>
<evidence type="ECO:0000313" key="2">
    <source>
        <dbReference type="Proteomes" id="UP001056120"/>
    </source>
</evidence>
<evidence type="ECO:0000313" key="1">
    <source>
        <dbReference type="EMBL" id="KAI3795463.1"/>
    </source>
</evidence>
<gene>
    <name evidence="1" type="ORF">L1987_38118</name>
</gene>
<comment type="caution">
    <text evidence="1">The sequence shown here is derived from an EMBL/GenBank/DDBJ whole genome shotgun (WGS) entry which is preliminary data.</text>
</comment>